<gene>
    <name evidence="3" type="ORF">Maq22A_c23050</name>
</gene>
<dbReference type="AlphaFoldDB" id="A0A0C6FWH8"/>
<organism evidence="3 4">
    <name type="scientific">Methylobacterium aquaticum</name>
    <dbReference type="NCBI Taxonomy" id="270351"/>
    <lineage>
        <taxon>Bacteria</taxon>
        <taxon>Pseudomonadati</taxon>
        <taxon>Pseudomonadota</taxon>
        <taxon>Alphaproteobacteria</taxon>
        <taxon>Hyphomicrobiales</taxon>
        <taxon>Methylobacteriaceae</taxon>
        <taxon>Methylobacterium</taxon>
    </lineage>
</organism>
<dbReference type="OrthoDB" id="5380073at2"/>
<name>A0A0C6FWH8_9HYPH</name>
<reference evidence="4" key="2">
    <citation type="submission" date="2015-01" db="EMBL/GenBank/DDBJ databases">
        <title>Complete genome sequence of Methylobacterium aquaticum strain 22A.</title>
        <authorList>
            <person name="Tani A."/>
            <person name="Ogura Y."/>
            <person name="Hayashi T."/>
        </authorList>
    </citation>
    <scope>NUCLEOTIDE SEQUENCE [LARGE SCALE GENOMIC DNA]</scope>
    <source>
        <strain evidence="4">MA-22A</strain>
    </source>
</reference>
<proteinExistence type="inferred from homology"/>
<protein>
    <submittedName>
        <fullName evidence="3">Metallophosphoesterase</fullName>
    </submittedName>
</protein>
<sequence>MRTYFTSDTHFGHGGILSSRMQRPRPFASIEAHDEALIAAWNNRVRPDDEIWHLGDFAYGASAAHCRAVFARLNGRKHLIRGNHDASRTTSLPWYSQHERAEPVVEGRRLVLDHYAQRTWNHSHRGALHLYGHSHGSLPGCGRSLDVGVDCWDWRPVRLSEILEAMSVDAARAGAPAVVAALAEAA</sequence>
<dbReference type="KEGG" id="maqu:Maq22A_c23050"/>
<dbReference type="RefSeq" id="WP_060848497.1">
    <property type="nucleotide sequence ID" value="NZ_AP014704.1"/>
</dbReference>
<evidence type="ECO:0000313" key="3">
    <source>
        <dbReference type="EMBL" id="BAQ47575.1"/>
    </source>
</evidence>
<evidence type="ECO:0000256" key="1">
    <source>
        <dbReference type="ARBA" id="ARBA00008950"/>
    </source>
</evidence>
<dbReference type="InterPro" id="IPR029052">
    <property type="entry name" value="Metallo-depent_PP-like"/>
</dbReference>
<dbReference type="EMBL" id="AP014704">
    <property type="protein sequence ID" value="BAQ47575.1"/>
    <property type="molecule type" value="Genomic_DNA"/>
</dbReference>
<dbReference type="STRING" id="270351.Maq22A_c23050"/>
<dbReference type="Gene3D" id="3.60.21.10">
    <property type="match status" value="1"/>
</dbReference>
<evidence type="ECO:0000259" key="2">
    <source>
        <dbReference type="Pfam" id="PF12850"/>
    </source>
</evidence>
<dbReference type="PATRIC" id="fig|270351.10.peg.4444"/>
<dbReference type="Pfam" id="PF12850">
    <property type="entry name" value="Metallophos_2"/>
    <property type="match status" value="1"/>
</dbReference>
<accession>A0A0C6FWH8</accession>
<feature type="domain" description="Calcineurin-like phosphoesterase" evidence="2">
    <location>
        <begin position="1"/>
        <end position="135"/>
    </location>
</feature>
<dbReference type="SUPFAM" id="SSF56300">
    <property type="entry name" value="Metallo-dependent phosphatases"/>
    <property type="match status" value="1"/>
</dbReference>
<dbReference type="InterPro" id="IPR024654">
    <property type="entry name" value="Calcineurin-like_PHP_lpxH"/>
</dbReference>
<dbReference type="Proteomes" id="UP000061432">
    <property type="component" value="Chromosome"/>
</dbReference>
<reference evidence="3 4" key="1">
    <citation type="journal article" date="2015" name="Genome Announc.">
        <title>Complete Genome Sequence of Methylobacterium aquaticum Strain 22A, Isolated from Racomitrium japonicum Moss.</title>
        <authorList>
            <person name="Tani A."/>
            <person name="Ogura Y."/>
            <person name="Hayashi T."/>
            <person name="Kimbara K."/>
        </authorList>
    </citation>
    <scope>NUCLEOTIDE SEQUENCE [LARGE SCALE GENOMIC DNA]</scope>
    <source>
        <strain evidence="3 4">MA-22A</strain>
    </source>
</reference>
<comment type="similarity">
    <text evidence="1">Belongs to the metallophosphoesterase superfamily. YfcE family.</text>
</comment>
<evidence type="ECO:0000313" key="4">
    <source>
        <dbReference type="Proteomes" id="UP000061432"/>
    </source>
</evidence>